<dbReference type="InterPro" id="IPR042175">
    <property type="entry name" value="Cell/Rod_MreC_2"/>
</dbReference>
<dbReference type="InterPro" id="IPR055342">
    <property type="entry name" value="MreC_beta-barrel_core"/>
</dbReference>
<keyword evidence="3" id="KW-1185">Reference proteome</keyword>
<evidence type="ECO:0000313" key="2">
    <source>
        <dbReference type="EMBL" id="MBZ7987484.1"/>
    </source>
</evidence>
<dbReference type="PANTHER" id="PTHR34138:SF1">
    <property type="entry name" value="CELL SHAPE-DETERMINING PROTEIN MREC"/>
    <property type="match status" value="1"/>
</dbReference>
<dbReference type="Proteomes" id="UP000786183">
    <property type="component" value="Unassembled WGS sequence"/>
</dbReference>
<dbReference type="EMBL" id="JACGBB010000009">
    <property type="protein sequence ID" value="MBZ7987484.1"/>
    <property type="molecule type" value="Genomic_DNA"/>
</dbReference>
<organism evidence="2 3">
    <name type="scientific">Campylobacter canadensis</name>
    <dbReference type="NCBI Taxonomy" id="449520"/>
    <lineage>
        <taxon>Bacteria</taxon>
        <taxon>Pseudomonadati</taxon>
        <taxon>Campylobacterota</taxon>
        <taxon>Epsilonproteobacteria</taxon>
        <taxon>Campylobacterales</taxon>
        <taxon>Campylobacteraceae</taxon>
        <taxon>Campylobacter</taxon>
    </lineage>
</organism>
<evidence type="ECO:0000313" key="3">
    <source>
        <dbReference type="Proteomes" id="UP000786183"/>
    </source>
</evidence>
<comment type="caution">
    <text evidence="2">The sequence shown here is derived from an EMBL/GenBank/DDBJ whole genome shotgun (WGS) entry which is preliminary data.</text>
</comment>
<proteinExistence type="predicted"/>
<protein>
    <submittedName>
        <fullName evidence="2">Rod shape-determining protein MreC</fullName>
    </submittedName>
</protein>
<feature type="domain" description="Rod shape-determining protein MreC beta-barrel core" evidence="1">
    <location>
        <begin position="146"/>
        <end position="243"/>
    </location>
</feature>
<name>A0ABS7WTZ5_9BACT</name>
<dbReference type="RefSeq" id="WP_172233561.1">
    <property type="nucleotide sequence ID" value="NZ_CP035946.1"/>
</dbReference>
<reference evidence="2 3" key="1">
    <citation type="submission" date="2020-07" db="EMBL/GenBank/DDBJ databases">
        <title>Transfer of Campylobacter canadensis to the novel genus Avispirillum gen. nov., that also includes two novel species recovered from migratory waterfowl: Avispirillum anseris sp. nov. and Avispirillum brantae sp. nov.</title>
        <authorList>
            <person name="Miller W.G."/>
            <person name="Chapman M.H."/>
            <person name="Yee E."/>
            <person name="Inglis G.D."/>
        </authorList>
    </citation>
    <scope>NUCLEOTIDE SEQUENCE [LARGE SCALE GENOMIC DNA]</scope>
    <source>
        <strain evidence="2 3">L283</strain>
    </source>
</reference>
<gene>
    <name evidence="2" type="ORF">AVCANL283_05135</name>
</gene>
<dbReference type="Gene3D" id="2.40.10.350">
    <property type="entry name" value="Rod shape-determining protein MreC, domain 2"/>
    <property type="match status" value="1"/>
</dbReference>
<sequence>MRNKLRVFLLATILFVVSYLFSTDIKSYILKINDTTLINIYTSADNIELFFKKYFQQAKSIEELSLKNKDLEHYKILYKDAKFKLDKITELNNLENYNVKVHLARILSYEKLGVYTRFWLDYKDIKDNVTYGLVYNDQVSGIMYKKDNRAYAISVNDSDCAFSVLANGYQAIARGSSSGLYLDYINKYADIKIGDSVYTSGLDNIFTSGIYVGKIVDIIEETGYKKAILDTNVKLLPHYFLFVIQLFDKSK</sequence>
<accession>A0ABS7WTZ5</accession>
<dbReference type="PANTHER" id="PTHR34138">
    <property type="entry name" value="CELL SHAPE-DETERMINING PROTEIN MREC"/>
    <property type="match status" value="1"/>
</dbReference>
<evidence type="ECO:0000259" key="1">
    <source>
        <dbReference type="Pfam" id="PF04085"/>
    </source>
</evidence>
<dbReference type="Pfam" id="PF04085">
    <property type="entry name" value="MreC"/>
    <property type="match status" value="1"/>
</dbReference>
<dbReference type="InterPro" id="IPR007221">
    <property type="entry name" value="MreC"/>
</dbReference>